<comment type="caution">
    <text evidence="3">The sequence shown here is derived from an EMBL/GenBank/DDBJ whole genome shotgun (WGS) entry which is preliminary data.</text>
</comment>
<gene>
    <name evidence="3" type="ORF">Smic_83210</name>
</gene>
<accession>A0A7J0D6R7</accession>
<protein>
    <recommendedName>
        <fullName evidence="2">Competence protein CoiA nuclease-like domain-containing protein</fullName>
    </recommendedName>
</protein>
<feature type="domain" description="Competence protein CoiA nuclease-like" evidence="2">
    <location>
        <begin position="74"/>
        <end position="157"/>
    </location>
</feature>
<sequence length="474" mass="55789">MPFTALHTGLGRLDATLPDLGQKLKWSQVHKVRPRPPLVCPECEWSLHAKVSGQGMPFFAHDPGRPPSCELANESWEHHMLKLEMAAAIREAGWFAELEVPAADGSWRADVMATSTDGTQRMAWEAQLSPITVDDIHERTERYRAEDIRVCWVSPNKKPPQWISAVPAVRVRAPADREQAWMVDDGVAGFDYRAGGWAFREERLPQFVRWVLNGQLVSVESYPRYRRVRRVVDGEQLRFRRGRWWTSLKSSEDQTRHELTRRRQEAAKEQREARRQQQEKEAEQRRKELEEKERIRKAEEAERLRKQWEEEARIRRAERDKRWAEEKAQRAQEEAEEARRLAVEQAEREERERQTVAEATLWWRRLSKQQIDELFAAVAERAWREEKLWLTIPDEPKMDPTFAYGVPLYCQRNRRRFLYGVVRPCPSLVTASPRAREEPALVRSPQEAKELEEAGHEGRITHFDFPEHEQLSMC</sequence>
<evidence type="ECO:0000256" key="1">
    <source>
        <dbReference type="SAM" id="MobiDB-lite"/>
    </source>
</evidence>
<dbReference type="AlphaFoldDB" id="A0A7J0D6R7"/>
<dbReference type="Pfam" id="PF06054">
    <property type="entry name" value="CoiA_nuc"/>
    <property type="match status" value="1"/>
</dbReference>
<dbReference type="Proteomes" id="UP000498740">
    <property type="component" value="Unassembled WGS sequence"/>
</dbReference>
<dbReference type="InterPro" id="IPR010330">
    <property type="entry name" value="CoiA_nuc"/>
</dbReference>
<reference evidence="3 4" key="1">
    <citation type="submission" date="2020-05" db="EMBL/GenBank/DDBJ databases">
        <title>Whole genome shotgun sequence of Streptomyces microflavus NBRC 13062.</title>
        <authorList>
            <person name="Komaki H."/>
            <person name="Tamura T."/>
        </authorList>
    </citation>
    <scope>NUCLEOTIDE SEQUENCE [LARGE SCALE GENOMIC DNA]</scope>
    <source>
        <strain evidence="3 4">NBRC 13062</strain>
    </source>
</reference>
<organism evidence="3 4">
    <name type="scientific">Streptomyces microflavus</name>
    <name type="common">Streptomyces lipmanii</name>
    <dbReference type="NCBI Taxonomy" id="1919"/>
    <lineage>
        <taxon>Bacteria</taxon>
        <taxon>Bacillati</taxon>
        <taxon>Actinomycetota</taxon>
        <taxon>Actinomycetes</taxon>
        <taxon>Kitasatosporales</taxon>
        <taxon>Streptomycetaceae</taxon>
        <taxon>Streptomyces</taxon>
    </lineage>
</organism>
<dbReference type="RefSeq" id="WP_190167825.1">
    <property type="nucleotide sequence ID" value="NZ_BMUG01000016.1"/>
</dbReference>
<dbReference type="EMBL" id="BLWD01000003">
    <property type="protein sequence ID" value="GFN09765.1"/>
    <property type="molecule type" value="Genomic_DNA"/>
</dbReference>
<evidence type="ECO:0000313" key="4">
    <source>
        <dbReference type="Proteomes" id="UP000498740"/>
    </source>
</evidence>
<evidence type="ECO:0000313" key="3">
    <source>
        <dbReference type="EMBL" id="GFN09765.1"/>
    </source>
</evidence>
<name>A0A7J0D6R7_STRMI</name>
<proteinExistence type="predicted"/>
<evidence type="ECO:0000259" key="2">
    <source>
        <dbReference type="Pfam" id="PF06054"/>
    </source>
</evidence>
<feature type="region of interest" description="Disordered" evidence="1">
    <location>
        <begin position="255"/>
        <end position="288"/>
    </location>
</feature>